<evidence type="ECO:0000313" key="8">
    <source>
        <dbReference type="EMBL" id="KAK7731203.1"/>
    </source>
</evidence>
<evidence type="ECO:0000259" key="7">
    <source>
        <dbReference type="PROSITE" id="PS50011"/>
    </source>
</evidence>
<dbReference type="Gene3D" id="1.10.630.10">
    <property type="entry name" value="Cytochrome P450"/>
    <property type="match status" value="1"/>
</dbReference>
<dbReference type="SMART" id="SM00220">
    <property type="entry name" value="S_TKc"/>
    <property type="match status" value="1"/>
</dbReference>
<comment type="caution">
    <text evidence="8">The sequence shown here is derived from an EMBL/GenBank/DDBJ whole genome shotgun (WGS) entry which is preliminary data.</text>
</comment>
<keyword evidence="4" id="KW-0408">Iron</keyword>
<keyword evidence="2" id="KW-0479">Metal-binding</keyword>
<dbReference type="SUPFAM" id="SSF48264">
    <property type="entry name" value="Cytochrome P450"/>
    <property type="match status" value="1"/>
</dbReference>
<dbReference type="InterPro" id="IPR001128">
    <property type="entry name" value="Cyt_P450"/>
</dbReference>
<evidence type="ECO:0000256" key="5">
    <source>
        <dbReference type="ARBA" id="ARBA00023033"/>
    </source>
</evidence>
<comment type="similarity">
    <text evidence="1">Belongs to the cytochrome P450 family.</text>
</comment>
<feature type="compositionally biased region" description="Pro residues" evidence="6">
    <location>
        <begin position="621"/>
        <end position="631"/>
    </location>
</feature>
<dbReference type="InterPro" id="IPR011009">
    <property type="entry name" value="Kinase-like_dom_sf"/>
</dbReference>
<dbReference type="Proteomes" id="UP001430848">
    <property type="component" value="Unassembled WGS sequence"/>
</dbReference>
<evidence type="ECO:0000313" key="9">
    <source>
        <dbReference type="Proteomes" id="UP001430848"/>
    </source>
</evidence>
<dbReference type="PROSITE" id="PS00086">
    <property type="entry name" value="CYTOCHROME_P450"/>
    <property type="match status" value="1"/>
</dbReference>
<evidence type="ECO:0000256" key="2">
    <source>
        <dbReference type="ARBA" id="ARBA00022723"/>
    </source>
</evidence>
<dbReference type="PROSITE" id="PS50011">
    <property type="entry name" value="PROTEIN_KINASE_DOM"/>
    <property type="match status" value="1"/>
</dbReference>
<evidence type="ECO:0000256" key="3">
    <source>
        <dbReference type="ARBA" id="ARBA00023002"/>
    </source>
</evidence>
<dbReference type="InterPro" id="IPR017972">
    <property type="entry name" value="Cyt_P450_CS"/>
</dbReference>
<evidence type="ECO:0000256" key="4">
    <source>
        <dbReference type="ARBA" id="ARBA00023004"/>
    </source>
</evidence>
<name>A0ABR1PB80_DIAER</name>
<feature type="compositionally biased region" description="Basic and acidic residues" evidence="6">
    <location>
        <begin position="713"/>
        <end position="725"/>
    </location>
</feature>
<protein>
    <recommendedName>
        <fullName evidence="7">Protein kinase domain-containing protein</fullName>
    </recommendedName>
</protein>
<dbReference type="PANTHER" id="PTHR46300:SF2">
    <property type="entry name" value="CYTOCHROME P450 MONOOXYGENASE ALNH-RELATED"/>
    <property type="match status" value="1"/>
</dbReference>
<feature type="region of interest" description="Disordered" evidence="6">
    <location>
        <begin position="536"/>
        <end position="749"/>
    </location>
</feature>
<reference evidence="8 9" key="1">
    <citation type="submission" date="2024-02" db="EMBL/GenBank/DDBJ databases">
        <title>De novo assembly and annotation of 12 fungi associated with fruit tree decline syndrome in Ontario, Canada.</title>
        <authorList>
            <person name="Sulman M."/>
            <person name="Ellouze W."/>
            <person name="Ilyukhin E."/>
        </authorList>
    </citation>
    <scope>NUCLEOTIDE SEQUENCE [LARGE SCALE GENOMIC DNA]</scope>
    <source>
        <strain evidence="8 9">M169</strain>
    </source>
</reference>
<dbReference type="EMBL" id="JAKNSF020000023">
    <property type="protein sequence ID" value="KAK7731203.1"/>
    <property type="molecule type" value="Genomic_DNA"/>
</dbReference>
<accession>A0ABR1PB80</accession>
<feature type="domain" description="Protein kinase" evidence="7">
    <location>
        <begin position="182"/>
        <end position="479"/>
    </location>
</feature>
<dbReference type="Pfam" id="PF00067">
    <property type="entry name" value="p450"/>
    <property type="match status" value="1"/>
</dbReference>
<dbReference type="InterPro" id="IPR000719">
    <property type="entry name" value="Prot_kinase_dom"/>
</dbReference>
<dbReference type="PANTHER" id="PTHR46300">
    <property type="entry name" value="P450, PUTATIVE (EUROFUNG)-RELATED-RELATED"/>
    <property type="match status" value="1"/>
</dbReference>
<proteinExistence type="inferred from homology"/>
<gene>
    <name evidence="8" type="ORF">SLS63_005478</name>
</gene>
<dbReference type="InterPro" id="IPR036396">
    <property type="entry name" value="Cyt_P450_sf"/>
</dbReference>
<feature type="compositionally biased region" description="Basic and acidic residues" evidence="6">
    <location>
        <begin position="541"/>
        <end position="561"/>
    </location>
</feature>
<sequence length="1414" mass="160189">MYDSPAMFNPGLDARKEYHDLLRRIQRHNFERKTFYHQPHVTSWMLEKAPNTDSSNAERLVKEVYDHNQNTFPPRLGENLNLLVFSVLLHEEIQCGHMVHIFQRELPKSYHLQLEDLSKAYERILHDLETSHPQLPSKTRLSNYSEVIETFEKLRWSFVPYQLHLNMNPTISHPSAILPFCYREIINDKGGQASVCLHGIQEDLVEDAALRKALEPSRNEDKGHGPCYELAVKSYMDKHTYEIESQAFQGIRHQQGVVQYLGEYRLEHHTLHFPDFPSHHIMLEYGEMDLDEYLAETYPPVLNEEIRGFWEEFFSVARTIQRIHHLKYDSRDGNQQGWHGDIKPDNILRVQGKYKLADFGFAKFERERKGNTKVYLDGGTRTYAYENFNERRKIAIKALKTKQARDRRTSVQYCEDAFHDGKNVLSAVTEWHVYLRNSARRADTTTHRVLDLVDKHMLLSNPEERLMMGKLCEALDGILLLSDHEHQQNLEKGNLKEIGLETLKALQELDNQAPLRAAISQGTGAGADMRNSGGYGGLLSIDDKPARPSKTRKSERFDKIVLAKTANRVQNSQPMPEISESPVLLPEGADFGSANPIPGDGQQQEKIPDIRLDSSDSPSVEKPPPMRPPQEPLDAQPYKTTSPESIPPGYSGTGCFRQLQSLEPDPTPLKHREKIVQSPPTASHELLNATKPGTLENPQSAATEAGASPSGRSDVRYPIHDRPEEEAPGPSQILGHGKSGQPPLSALERNDPELSTTAIFRELAAQNRNWEDQKNSWRIIKGAPQDQRLKRFISDRDVIQVFVVDNAYSMLSHWNNLKTTLLALAMKIGSLDKDGLDLVYTCGNTHNVKGAKGWDIPKAFGQSIDRARSIMDQQDETNIEETLSKCFDTHSATNMSQRQTLIVLTNGLWEGSKDWDSAEKEIARYVDALRGNLKKREKRWFTIQFISFGQDQKALKRLEELDDNLHGPDGAPHIDELFDKRGAIYSNRPINHVLTKHIWPGPHDKAVPILQYDEYYPRWRKTFSYILSNAGIKRLLPLLEAEASTLCQNLRRDKSSFKNHVQSWSLAVLLVATSGQRMEALPHGFAEEFMHAQEGVLQFLIPGSAPLVDYFPVLKYVPKAFASWKREAPRVRKLIVKDAMAFFLAGREQYEQMKEDPASVRVEGLIAKLLREQNTPGLVKPERRFADLELGYLGQAAIGAAADTTASSFLSLICCFAAFPDVLKKAQEEVDQVAGNTPPTGDMLGKLVYLKACVSEDDQYGDYFFPKGTTFIANAWTIHRDEKDYERPDEFMPERFVKHPYGLRRSNDAPATEEDLEKSGRRALYVFGSGRRQCPGEQFAFTTIMLAASKVVWAFDVLPPPGGVDVSIETGYKDNIVAEPADPSVIFKVRDADREAALGEDGSRTDGIAREMLG</sequence>
<dbReference type="SUPFAM" id="SSF56112">
    <property type="entry name" value="Protein kinase-like (PK-like)"/>
    <property type="match status" value="1"/>
</dbReference>
<dbReference type="InterPro" id="IPR050364">
    <property type="entry name" value="Cytochrome_P450_fung"/>
</dbReference>
<keyword evidence="3" id="KW-0560">Oxidoreductase</keyword>
<evidence type="ECO:0000256" key="1">
    <source>
        <dbReference type="ARBA" id="ARBA00010617"/>
    </source>
</evidence>
<keyword evidence="5" id="KW-0503">Monooxygenase</keyword>
<dbReference type="Gene3D" id="1.10.510.10">
    <property type="entry name" value="Transferase(Phosphotransferase) domain 1"/>
    <property type="match status" value="1"/>
</dbReference>
<keyword evidence="9" id="KW-1185">Reference proteome</keyword>
<evidence type="ECO:0000256" key="6">
    <source>
        <dbReference type="SAM" id="MobiDB-lite"/>
    </source>
</evidence>
<dbReference type="InterPro" id="IPR002401">
    <property type="entry name" value="Cyt_P450_E_grp-I"/>
</dbReference>
<dbReference type="PRINTS" id="PR00463">
    <property type="entry name" value="EP450I"/>
</dbReference>
<organism evidence="8 9">
    <name type="scientific">Diaporthe eres</name>
    <name type="common">Phomopsis oblonga</name>
    <dbReference type="NCBI Taxonomy" id="83184"/>
    <lineage>
        <taxon>Eukaryota</taxon>
        <taxon>Fungi</taxon>
        <taxon>Dikarya</taxon>
        <taxon>Ascomycota</taxon>
        <taxon>Pezizomycotina</taxon>
        <taxon>Sordariomycetes</taxon>
        <taxon>Sordariomycetidae</taxon>
        <taxon>Diaporthales</taxon>
        <taxon>Diaporthaceae</taxon>
        <taxon>Diaporthe</taxon>
        <taxon>Diaporthe eres species complex</taxon>
    </lineage>
</organism>